<organism evidence="2 3">
    <name type="scientific">Adhaeribacter terrigena</name>
    <dbReference type="NCBI Taxonomy" id="2793070"/>
    <lineage>
        <taxon>Bacteria</taxon>
        <taxon>Pseudomonadati</taxon>
        <taxon>Bacteroidota</taxon>
        <taxon>Cytophagia</taxon>
        <taxon>Cytophagales</taxon>
        <taxon>Hymenobacteraceae</taxon>
        <taxon>Adhaeribacter</taxon>
    </lineage>
</organism>
<evidence type="ECO:0000313" key="2">
    <source>
        <dbReference type="EMBL" id="MBK0402256.1"/>
    </source>
</evidence>
<proteinExistence type="predicted"/>
<keyword evidence="3" id="KW-1185">Reference proteome</keyword>
<sequence>MKQLQHLILFLCACCFPPFIANAQEINPYHCDTLQTICFDETKIQIRFFNAPKTCLANCNYCAAIAKEDWQHVQKLLKEEVKALKTSPEPLQALRTRLLAHRLVNFVLPPQPEARNDQYNAMQIGFQVPHMTYTWNATFKRKTSGKPATTYWSLIGFVSDSHIFSRLNTMADKFKENLRADTAHLPEPLLPDQNYLASWFGTRNLSPTEIAEQEKLIRTNPKEAIKKFIAEKDAIGLTLMMAHQNLAVRYAAQEGIKTLRDKTCLPNLLRLAERTIQPVEPNPEVSTLYMNYCEQMVAAIGILTNCSFNRCPFAHYAPQHYLRLGLPTWERRIKHRGGQGIGMYGILLN</sequence>
<evidence type="ECO:0000256" key="1">
    <source>
        <dbReference type="SAM" id="SignalP"/>
    </source>
</evidence>
<name>A0ABS1BYN3_9BACT</name>
<feature type="signal peptide" evidence="1">
    <location>
        <begin position="1"/>
        <end position="23"/>
    </location>
</feature>
<feature type="chain" id="PRO_5045522232" evidence="1">
    <location>
        <begin position="24"/>
        <end position="349"/>
    </location>
</feature>
<keyword evidence="1" id="KW-0732">Signal</keyword>
<dbReference type="EMBL" id="JAEHFX010000002">
    <property type="protein sequence ID" value="MBK0402256.1"/>
    <property type="molecule type" value="Genomic_DNA"/>
</dbReference>
<evidence type="ECO:0000313" key="3">
    <source>
        <dbReference type="Proteomes" id="UP000644147"/>
    </source>
</evidence>
<dbReference type="RefSeq" id="WP_200504989.1">
    <property type="nucleotide sequence ID" value="NZ_JAEHFX010000002.1"/>
</dbReference>
<dbReference type="Proteomes" id="UP000644147">
    <property type="component" value="Unassembled WGS sequence"/>
</dbReference>
<accession>A0ABS1BYN3</accession>
<gene>
    <name evidence="2" type="ORF">I5M27_04625</name>
</gene>
<protein>
    <submittedName>
        <fullName evidence="2">Uncharacterized protein</fullName>
    </submittedName>
</protein>
<reference evidence="2 3" key="1">
    <citation type="submission" date="2020-12" db="EMBL/GenBank/DDBJ databases">
        <title>Bacterial novel species Adhaeribacter sp. BT258 isolated from soil.</title>
        <authorList>
            <person name="Jung H.-Y."/>
        </authorList>
    </citation>
    <scope>NUCLEOTIDE SEQUENCE [LARGE SCALE GENOMIC DNA]</scope>
    <source>
        <strain evidence="2 3">BT258</strain>
    </source>
</reference>
<comment type="caution">
    <text evidence="2">The sequence shown here is derived from an EMBL/GenBank/DDBJ whole genome shotgun (WGS) entry which is preliminary data.</text>
</comment>